<dbReference type="InterPro" id="IPR052523">
    <property type="entry name" value="Trichothecene_AcTrans"/>
</dbReference>
<dbReference type="Gene3D" id="3.40.630.30">
    <property type="match status" value="1"/>
</dbReference>
<evidence type="ECO:0000313" key="4">
    <source>
        <dbReference type="Proteomes" id="UP001433268"/>
    </source>
</evidence>
<sequence length="268" mass="29068">MTMPNLNHILSRATPADIPQLAAISARAFARDANTQMKAQGQKPGAFEEGMAAGLRMWIDLPPSRCVVLKAVDQHADTPGEGAIPHVGEPDTKGSCPGHGGAEATSQQDKDDEQAAPNKEAVSRIKQFEKMTSDHLSAFQAKIMPEGTRCLYIIAISVDPAAQGLGVGGRLVQWGTGQADRHGVFCWVHASEAGFRLFEGQGFREVERLRVDLDEWAVGRRSAWLGDGEGEEGWGRRYRRTCDVVESLDSNDATCGKFRQVSNISLVP</sequence>
<evidence type="ECO:0000256" key="1">
    <source>
        <dbReference type="SAM" id="MobiDB-lite"/>
    </source>
</evidence>
<evidence type="ECO:0000259" key="2">
    <source>
        <dbReference type="PROSITE" id="PS51186"/>
    </source>
</evidence>
<dbReference type="PANTHER" id="PTHR42791:SF14">
    <property type="entry name" value="N-ACETYLTRANSFERASE DOMAIN-CONTAINING PROTEIN"/>
    <property type="match status" value="1"/>
</dbReference>
<dbReference type="PROSITE" id="PS51186">
    <property type="entry name" value="GNAT"/>
    <property type="match status" value="1"/>
</dbReference>
<protein>
    <submittedName>
        <fullName evidence="3">Acyl-CoA N-acyltransferase</fullName>
    </submittedName>
</protein>
<dbReference type="EMBL" id="JAQQWN010000005">
    <property type="protein sequence ID" value="KAK8084367.1"/>
    <property type="molecule type" value="Genomic_DNA"/>
</dbReference>
<evidence type="ECO:0000313" key="3">
    <source>
        <dbReference type="EMBL" id="KAK8084367.1"/>
    </source>
</evidence>
<feature type="region of interest" description="Disordered" evidence="1">
    <location>
        <begin position="77"/>
        <end position="120"/>
    </location>
</feature>
<dbReference type="CDD" id="cd04301">
    <property type="entry name" value="NAT_SF"/>
    <property type="match status" value="1"/>
</dbReference>
<accession>A0ABR1WMX5</accession>
<dbReference type="GeneID" id="92043013"/>
<keyword evidence="4" id="KW-1185">Reference proteome</keyword>
<dbReference type="RefSeq" id="XP_066668876.1">
    <property type="nucleotide sequence ID" value="XM_066809953.1"/>
</dbReference>
<feature type="domain" description="N-acetyltransferase" evidence="2">
    <location>
        <begin position="149"/>
        <end position="221"/>
    </location>
</feature>
<organism evidence="3 4">
    <name type="scientific">Apiospora hydei</name>
    <dbReference type="NCBI Taxonomy" id="1337664"/>
    <lineage>
        <taxon>Eukaryota</taxon>
        <taxon>Fungi</taxon>
        <taxon>Dikarya</taxon>
        <taxon>Ascomycota</taxon>
        <taxon>Pezizomycotina</taxon>
        <taxon>Sordariomycetes</taxon>
        <taxon>Xylariomycetidae</taxon>
        <taxon>Amphisphaeriales</taxon>
        <taxon>Apiosporaceae</taxon>
        <taxon>Apiospora</taxon>
    </lineage>
</organism>
<dbReference type="InterPro" id="IPR016181">
    <property type="entry name" value="Acyl_CoA_acyltransferase"/>
</dbReference>
<dbReference type="Pfam" id="PF00583">
    <property type="entry name" value="Acetyltransf_1"/>
    <property type="match status" value="1"/>
</dbReference>
<proteinExistence type="predicted"/>
<dbReference type="SUPFAM" id="SSF55729">
    <property type="entry name" value="Acyl-CoA N-acyltransferases (Nat)"/>
    <property type="match status" value="1"/>
</dbReference>
<name>A0ABR1WMX5_9PEZI</name>
<reference evidence="3 4" key="1">
    <citation type="submission" date="2023-01" db="EMBL/GenBank/DDBJ databases">
        <title>Analysis of 21 Apiospora genomes using comparative genomics revels a genus with tremendous synthesis potential of carbohydrate active enzymes and secondary metabolites.</title>
        <authorList>
            <person name="Sorensen T."/>
        </authorList>
    </citation>
    <scope>NUCLEOTIDE SEQUENCE [LARGE SCALE GENOMIC DNA]</scope>
    <source>
        <strain evidence="3 4">CBS 114990</strain>
    </source>
</reference>
<gene>
    <name evidence="3" type="ORF">PG997_005638</name>
</gene>
<dbReference type="InterPro" id="IPR000182">
    <property type="entry name" value="GNAT_dom"/>
</dbReference>
<dbReference type="PANTHER" id="PTHR42791">
    <property type="entry name" value="GNAT FAMILY ACETYLTRANSFERASE"/>
    <property type="match status" value="1"/>
</dbReference>
<comment type="caution">
    <text evidence="3">The sequence shown here is derived from an EMBL/GenBank/DDBJ whole genome shotgun (WGS) entry which is preliminary data.</text>
</comment>
<dbReference type="Proteomes" id="UP001433268">
    <property type="component" value="Unassembled WGS sequence"/>
</dbReference>